<organism evidence="1 2">
    <name type="scientific">Sinorhizobium kostiense</name>
    <dbReference type="NCBI Taxonomy" id="76747"/>
    <lineage>
        <taxon>Bacteria</taxon>
        <taxon>Pseudomonadati</taxon>
        <taxon>Pseudomonadota</taxon>
        <taxon>Alphaproteobacteria</taxon>
        <taxon>Hyphomicrobiales</taxon>
        <taxon>Rhizobiaceae</taxon>
        <taxon>Sinorhizobium/Ensifer group</taxon>
        <taxon>Sinorhizobium</taxon>
    </lineage>
</organism>
<proteinExistence type="predicted"/>
<keyword evidence="2" id="KW-1185">Reference proteome</keyword>
<evidence type="ECO:0008006" key="3">
    <source>
        <dbReference type="Google" id="ProtNLM"/>
    </source>
</evidence>
<evidence type="ECO:0000313" key="2">
    <source>
        <dbReference type="Proteomes" id="UP000730739"/>
    </source>
</evidence>
<gene>
    <name evidence="1" type="ORF">J2Z31_001925</name>
</gene>
<reference evidence="1 2" key="1">
    <citation type="submission" date="2021-03" db="EMBL/GenBank/DDBJ databases">
        <title>Genomic Encyclopedia of Type Strains, Phase IV (KMG-IV): sequencing the most valuable type-strain genomes for metagenomic binning, comparative biology and taxonomic classification.</title>
        <authorList>
            <person name="Goeker M."/>
        </authorList>
    </citation>
    <scope>NUCLEOTIDE SEQUENCE [LARGE SCALE GENOMIC DNA]</scope>
    <source>
        <strain evidence="1 2">DSM 13372</strain>
    </source>
</reference>
<dbReference type="EMBL" id="JAGILA010000002">
    <property type="protein sequence ID" value="MBP2235433.1"/>
    <property type="molecule type" value="Genomic_DNA"/>
</dbReference>
<name>A0ABS4QXR1_9HYPH</name>
<evidence type="ECO:0000313" key="1">
    <source>
        <dbReference type="EMBL" id="MBP2235433.1"/>
    </source>
</evidence>
<comment type="caution">
    <text evidence="1">The sequence shown here is derived from an EMBL/GenBank/DDBJ whole genome shotgun (WGS) entry which is preliminary data.</text>
</comment>
<protein>
    <recommendedName>
        <fullName evidence="3">Transposase</fullName>
    </recommendedName>
</protein>
<sequence length="33" mass="3855">MFRLLLAPRAAIRLLRNRFAARLLRADSDLSWA</sequence>
<accession>A0ABS4QXR1</accession>
<dbReference type="Proteomes" id="UP000730739">
    <property type="component" value="Unassembled WGS sequence"/>
</dbReference>